<dbReference type="EMBL" id="KZ303850">
    <property type="protein sequence ID" value="PHZ12255.1"/>
    <property type="molecule type" value="Genomic_DNA"/>
</dbReference>
<sequence length="113" mass="12419">MVKYDSSSSPESLDRRSLRSIQRGYRQGNLNNKRSTHTPFSLPIVAQLSLSTLSYGYLCPSLKEVAAYVGVLAGFLVIDTKPTLDALANPLQKSIPFNASKCPKPFLTHCPSF</sequence>
<feature type="compositionally biased region" description="Polar residues" evidence="1">
    <location>
        <begin position="28"/>
        <end position="37"/>
    </location>
</feature>
<gene>
    <name evidence="2" type="ORF">RHIMIDRAFT_252025</name>
</gene>
<dbReference type="Proteomes" id="UP000242254">
    <property type="component" value="Unassembled WGS sequence"/>
</dbReference>
<evidence type="ECO:0000313" key="2">
    <source>
        <dbReference type="EMBL" id="PHZ12255.1"/>
    </source>
</evidence>
<feature type="region of interest" description="Disordered" evidence="1">
    <location>
        <begin position="1"/>
        <end position="37"/>
    </location>
</feature>
<organism evidence="2 3">
    <name type="scientific">Rhizopus microsporus ATCC 52813</name>
    <dbReference type="NCBI Taxonomy" id="1340429"/>
    <lineage>
        <taxon>Eukaryota</taxon>
        <taxon>Fungi</taxon>
        <taxon>Fungi incertae sedis</taxon>
        <taxon>Mucoromycota</taxon>
        <taxon>Mucoromycotina</taxon>
        <taxon>Mucoromycetes</taxon>
        <taxon>Mucorales</taxon>
        <taxon>Mucorineae</taxon>
        <taxon>Rhizopodaceae</taxon>
        <taxon>Rhizopus</taxon>
    </lineage>
</organism>
<dbReference type="AlphaFoldDB" id="A0A2G4SU28"/>
<name>A0A2G4SU28_RHIZD</name>
<dbReference type="RefSeq" id="XP_023465963.1">
    <property type="nucleotide sequence ID" value="XM_023610916.1"/>
</dbReference>
<dbReference type="GeneID" id="35441906"/>
<reference evidence="2 3" key="1">
    <citation type="journal article" date="2016" name="Proc. Natl. Acad. Sci. U.S.A.">
        <title>Lipid metabolic changes in an early divergent fungus govern the establishment of a mutualistic symbiosis with endobacteria.</title>
        <authorList>
            <person name="Lastovetsky O.A."/>
            <person name="Gaspar M.L."/>
            <person name="Mondo S.J."/>
            <person name="LaButti K.M."/>
            <person name="Sandor L."/>
            <person name="Grigoriev I.V."/>
            <person name="Henry S.A."/>
            <person name="Pawlowska T.E."/>
        </authorList>
    </citation>
    <scope>NUCLEOTIDE SEQUENCE [LARGE SCALE GENOMIC DNA]</scope>
    <source>
        <strain evidence="2 3">ATCC 52813</strain>
    </source>
</reference>
<accession>A0A2G4SU28</accession>
<protein>
    <submittedName>
        <fullName evidence="2">Uncharacterized protein</fullName>
    </submittedName>
</protein>
<evidence type="ECO:0000256" key="1">
    <source>
        <dbReference type="SAM" id="MobiDB-lite"/>
    </source>
</evidence>
<proteinExistence type="predicted"/>
<evidence type="ECO:0000313" key="3">
    <source>
        <dbReference type="Proteomes" id="UP000242254"/>
    </source>
</evidence>
<keyword evidence="3" id="KW-1185">Reference proteome</keyword>
<feature type="compositionally biased region" description="Low complexity" evidence="1">
    <location>
        <begin position="1"/>
        <end position="11"/>
    </location>
</feature>